<comment type="subcellular location">
    <subcellularLocation>
        <location evidence="1">Cell membrane</location>
        <topology evidence="1">Multi-pass membrane protein</topology>
    </subcellularLocation>
</comment>
<dbReference type="Gene3D" id="3.30.70.270">
    <property type="match status" value="1"/>
</dbReference>
<feature type="transmembrane region" description="Helical" evidence="6">
    <location>
        <begin position="75"/>
        <end position="94"/>
    </location>
</feature>
<dbReference type="Pfam" id="PF00990">
    <property type="entry name" value="GGDEF"/>
    <property type="match status" value="1"/>
</dbReference>
<evidence type="ECO:0000256" key="1">
    <source>
        <dbReference type="ARBA" id="ARBA00004651"/>
    </source>
</evidence>
<dbReference type="PROSITE" id="PS50887">
    <property type="entry name" value="GGDEF"/>
    <property type="match status" value="1"/>
</dbReference>
<dbReference type="GeneID" id="57690929"/>
<evidence type="ECO:0000256" key="3">
    <source>
        <dbReference type="ARBA" id="ARBA00022692"/>
    </source>
</evidence>
<feature type="transmembrane region" description="Helical" evidence="6">
    <location>
        <begin position="124"/>
        <end position="145"/>
    </location>
</feature>
<gene>
    <name evidence="9" type="ORF">B9M88_03430</name>
    <name evidence="8" type="ORF">GLV84_03855</name>
</gene>
<dbReference type="SMART" id="SM00267">
    <property type="entry name" value="GGDEF"/>
    <property type="match status" value="1"/>
</dbReference>
<dbReference type="InterPro" id="IPR043128">
    <property type="entry name" value="Rev_trsase/Diguanyl_cyclase"/>
</dbReference>
<evidence type="ECO:0000256" key="4">
    <source>
        <dbReference type="ARBA" id="ARBA00022989"/>
    </source>
</evidence>
<reference evidence="9 10" key="1">
    <citation type="submission" date="2017-04" db="EMBL/GenBank/DDBJ databases">
        <title>Staphylococcus agnetis, a potential pathogen in the broiler production.</title>
        <authorList>
            <person name="Poulsen L."/>
        </authorList>
    </citation>
    <scope>NUCLEOTIDE SEQUENCE [LARGE SCALE GENOMIC DNA]</scope>
    <source>
        <strain evidence="9 10">723_310714_2_2_spleen</strain>
    </source>
</reference>
<evidence type="ECO:0000256" key="5">
    <source>
        <dbReference type="ARBA" id="ARBA00023136"/>
    </source>
</evidence>
<evidence type="ECO:0000313" key="11">
    <source>
        <dbReference type="Proteomes" id="UP000646308"/>
    </source>
</evidence>
<dbReference type="RefSeq" id="WP_037567855.1">
    <property type="nucleotide sequence ID" value="NZ_CP009623.1"/>
</dbReference>
<keyword evidence="3 6" id="KW-0812">Transmembrane</keyword>
<evidence type="ECO:0000313" key="10">
    <source>
        <dbReference type="Proteomes" id="UP000195208"/>
    </source>
</evidence>
<dbReference type="SUPFAM" id="SSF55073">
    <property type="entry name" value="Nucleotide cyclase"/>
    <property type="match status" value="1"/>
</dbReference>
<organism evidence="8 11">
    <name type="scientific">Staphylococcus agnetis</name>
    <dbReference type="NCBI Taxonomy" id="985762"/>
    <lineage>
        <taxon>Bacteria</taxon>
        <taxon>Bacillati</taxon>
        <taxon>Bacillota</taxon>
        <taxon>Bacilli</taxon>
        <taxon>Bacillales</taxon>
        <taxon>Staphylococcaceae</taxon>
        <taxon>Staphylococcus</taxon>
    </lineage>
</organism>
<dbReference type="OrthoDB" id="9759607at2"/>
<feature type="domain" description="GGDEF" evidence="7">
    <location>
        <begin position="217"/>
        <end position="352"/>
    </location>
</feature>
<name>A0A085UCB8_9STAP</name>
<dbReference type="InterPro" id="IPR000160">
    <property type="entry name" value="GGDEF_dom"/>
</dbReference>
<keyword evidence="4 6" id="KW-1133">Transmembrane helix</keyword>
<dbReference type="PANTHER" id="PTHR45138">
    <property type="entry name" value="REGULATORY COMPONENTS OF SENSORY TRANSDUCTION SYSTEM"/>
    <property type="match status" value="1"/>
</dbReference>
<dbReference type="GO" id="GO:0000155">
    <property type="term" value="F:phosphorelay sensor kinase activity"/>
    <property type="evidence" value="ECO:0007669"/>
    <property type="project" value="InterPro"/>
</dbReference>
<dbReference type="Proteomes" id="UP000195208">
    <property type="component" value="Unassembled WGS sequence"/>
</dbReference>
<dbReference type="GO" id="GO:0043709">
    <property type="term" value="P:cell adhesion involved in single-species biofilm formation"/>
    <property type="evidence" value="ECO:0007669"/>
    <property type="project" value="TreeGrafter"/>
</dbReference>
<feature type="transmembrane region" description="Helical" evidence="6">
    <location>
        <begin position="6"/>
        <end position="24"/>
    </location>
</feature>
<feature type="transmembrane region" description="Helical" evidence="6">
    <location>
        <begin position="99"/>
        <end position="118"/>
    </location>
</feature>
<dbReference type="InterPro" id="IPR050469">
    <property type="entry name" value="Diguanylate_Cyclase"/>
</dbReference>
<dbReference type="Proteomes" id="UP000646308">
    <property type="component" value="Unassembled WGS sequence"/>
</dbReference>
<dbReference type="EMBL" id="NEFX01000005">
    <property type="protein sequence ID" value="OTW31562.1"/>
    <property type="molecule type" value="Genomic_DNA"/>
</dbReference>
<dbReference type="eggNOG" id="COG2199">
    <property type="taxonomic scope" value="Bacteria"/>
</dbReference>
<evidence type="ECO:0000313" key="8">
    <source>
        <dbReference type="EMBL" id="NJI01993.1"/>
    </source>
</evidence>
<evidence type="ECO:0000256" key="6">
    <source>
        <dbReference type="SAM" id="Phobius"/>
    </source>
</evidence>
<accession>A0A085UCB8</accession>
<dbReference type="GO" id="GO:0071555">
    <property type="term" value="P:cell wall organization"/>
    <property type="evidence" value="ECO:0007669"/>
    <property type="project" value="InterPro"/>
</dbReference>
<dbReference type="PANTHER" id="PTHR45138:SF9">
    <property type="entry name" value="DIGUANYLATE CYCLASE DGCM-RELATED"/>
    <property type="match status" value="1"/>
</dbReference>
<evidence type="ECO:0000259" key="7">
    <source>
        <dbReference type="PROSITE" id="PS50887"/>
    </source>
</evidence>
<sequence>MIEAIIYNISVSIAGIYLFHRLQYAESHDFRFSKSYITVLMTIVGLLLALYPVPIETYHIQLSFVPLLFLGRYTNAFYTFISALLIATVSYFVLATPLIFAITLLMIAIVVSTIGPFIRQNHIIAIQILNIITIVLLCIIAIFVPSFDIIEVLYLLPLSIIATLITALFYVDLHRFFTLIDRYDNESKIDYLTGLGNVKEFDRHLNALTQRAEAKKQSLALILIDIDGFKDVNDAHSHEAGDAILKQISHLLQNYVPPKHKIFRNGGEEFSIVIKNYSLDECVKLAESIRKGVEKSNFHLPNKSVIKLSVSIGVGYLTNEDYKSQRKVFKDADDMLHIAKNEGRNKVMFNPIIKLK</sequence>
<feature type="transmembrane region" description="Helical" evidence="6">
    <location>
        <begin position="36"/>
        <end position="55"/>
    </location>
</feature>
<dbReference type="GO" id="GO:0052621">
    <property type="term" value="F:diguanylate cyclase activity"/>
    <property type="evidence" value="ECO:0007669"/>
    <property type="project" value="TreeGrafter"/>
</dbReference>
<dbReference type="GO" id="GO:0005886">
    <property type="term" value="C:plasma membrane"/>
    <property type="evidence" value="ECO:0007669"/>
    <property type="project" value="UniProtKB-SubCell"/>
</dbReference>
<dbReference type="EMBL" id="WMFL01000058">
    <property type="protein sequence ID" value="NJI01993.1"/>
    <property type="molecule type" value="Genomic_DNA"/>
</dbReference>
<dbReference type="NCBIfam" id="TIGR00254">
    <property type="entry name" value="GGDEF"/>
    <property type="match status" value="1"/>
</dbReference>
<dbReference type="InterPro" id="IPR011620">
    <property type="entry name" value="Sig_transdc_His_kinase_LytS_TM"/>
</dbReference>
<dbReference type="KEGG" id="sagq:EP23_12135"/>
<proteinExistence type="predicted"/>
<reference evidence="8" key="2">
    <citation type="submission" date="2019-11" db="EMBL/GenBank/DDBJ databases">
        <title>Whole genome comparisons of Staphylococcus agnetis isolates from cattle and chickens.</title>
        <authorList>
            <person name="Rhoads D."/>
            <person name="Shwani A."/>
            <person name="Adkins P."/>
            <person name="Calcutt M."/>
            <person name="Middleton J."/>
        </authorList>
    </citation>
    <scope>NUCLEOTIDE SEQUENCE</scope>
    <source>
        <strain evidence="8">1387</strain>
    </source>
</reference>
<dbReference type="AlphaFoldDB" id="A0A085UCB8"/>
<keyword evidence="2" id="KW-1003">Cell membrane</keyword>
<evidence type="ECO:0000256" key="2">
    <source>
        <dbReference type="ARBA" id="ARBA00022475"/>
    </source>
</evidence>
<dbReference type="CDD" id="cd01949">
    <property type="entry name" value="GGDEF"/>
    <property type="match status" value="1"/>
</dbReference>
<dbReference type="FunFam" id="3.30.70.270:FF:000001">
    <property type="entry name" value="Diguanylate cyclase domain protein"/>
    <property type="match status" value="1"/>
</dbReference>
<protein>
    <submittedName>
        <fullName evidence="8">Diguanylate cyclase</fullName>
    </submittedName>
    <submittedName>
        <fullName evidence="9">GGDEF domain-containing protein</fullName>
    </submittedName>
</protein>
<keyword evidence="10" id="KW-1185">Reference proteome</keyword>
<dbReference type="Pfam" id="PF07694">
    <property type="entry name" value="5TM-5TMR_LYT"/>
    <property type="match status" value="1"/>
</dbReference>
<evidence type="ECO:0000313" key="9">
    <source>
        <dbReference type="EMBL" id="OTW31562.1"/>
    </source>
</evidence>
<dbReference type="InterPro" id="IPR029787">
    <property type="entry name" value="Nucleotide_cyclase"/>
</dbReference>
<keyword evidence="5 6" id="KW-0472">Membrane</keyword>
<dbReference type="GO" id="GO:1902201">
    <property type="term" value="P:negative regulation of bacterial-type flagellum-dependent cell motility"/>
    <property type="evidence" value="ECO:0007669"/>
    <property type="project" value="TreeGrafter"/>
</dbReference>
<comment type="caution">
    <text evidence="8">The sequence shown here is derived from an EMBL/GenBank/DDBJ whole genome shotgun (WGS) entry which is preliminary data.</text>
</comment>
<feature type="transmembrane region" description="Helical" evidence="6">
    <location>
        <begin position="152"/>
        <end position="171"/>
    </location>
</feature>